<dbReference type="InterPro" id="IPR029441">
    <property type="entry name" value="Cass2"/>
</dbReference>
<dbReference type="EMBL" id="FMUS01000014">
    <property type="protein sequence ID" value="SCY73011.1"/>
    <property type="molecule type" value="Genomic_DNA"/>
</dbReference>
<name>A0A1G5IB52_9FIRM</name>
<evidence type="ECO:0000313" key="2">
    <source>
        <dbReference type="EMBL" id="SCY73011.1"/>
    </source>
</evidence>
<accession>A0A1G5IB52</accession>
<organism evidence="2 3">
    <name type="scientific">Alkaliphilus peptidifermentans DSM 18978</name>
    <dbReference type="NCBI Taxonomy" id="1120976"/>
    <lineage>
        <taxon>Bacteria</taxon>
        <taxon>Bacillati</taxon>
        <taxon>Bacillota</taxon>
        <taxon>Clostridia</taxon>
        <taxon>Peptostreptococcales</taxon>
        <taxon>Natronincolaceae</taxon>
        <taxon>Alkaliphilus</taxon>
    </lineage>
</organism>
<dbReference type="InterPro" id="IPR011256">
    <property type="entry name" value="Reg_factor_effector_dom_sf"/>
</dbReference>
<proteinExistence type="predicted"/>
<gene>
    <name evidence="2" type="ORF">SAMN03080606_02307</name>
</gene>
<dbReference type="InterPro" id="IPR010499">
    <property type="entry name" value="AraC_E-bd"/>
</dbReference>
<protein>
    <submittedName>
        <fullName evidence="2">AraC family transcriptional regulator</fullName>
    </submittedName>
</protein>
<dbReference type="Gene3D" id="3.20.80.10">
    <property type="entry name" value="Regulatory factor, effector binding domain"/>
    <property type="match status" value="1"/>
</dbReference>
<dbReference type="AlphaFoldDB" id="A0A1G5IB52"/>
<evidence type="ECO:0000259" key="1">
    <source>
        <dbReference type="SMART" id="SM00871"/>
    </source>
</evidence>
<dbReference type="Pfam" id="PF14526">
    <property type="entry name" value="Cass2"/>
    <property type="match status" value="1"/>
</dbReference>
<feature type="domain" description="AraC effector-binding" evidence="1">
    <location>
        <begin position="1"/>
        <end position="153"/>
    </location>
</feature>
<evidence type="ECO:0000313" key="3">
    <source>
        <dbReference type="Proteomes" id="UP000198636"/>
    </source>
</evidence>
<dbReference type="SMART" id="SM00871">
    <property type="entry name" value="AraC_E_bind"/>
    <property type="match status" value="1"/>
</dbReference>
<dbReference type="RefSeq" id="WP_091543441.1">
    <property type="nucleotide sequence ID" value="NZ_FMUS01000014.1"/>
</dbReference>
<dbReference type="SUPFAM" id="SSF55136">
    <property type="entry name" value="Probable bacterial effector-binding domain"/>
    <property type="match status" value="1"/>
</dbReference>
<dbReference type="PANTHER" id="PTHR36444">
    <property type="entry name" value="TRANSCRIPTIONAL REGULATOR PROTEIN YOBU-RELATED"/>
    <property type="match status" value="1"/>
</dbReference>
<keyword evidence="3" id="KW-1185">Reference proteome</keyword>
<dbReference type="PANTHER" id="PTHR36444:SF2">
    <property type="entry name" value="TRANSCRIPTIONAL REGULATOR PROTEIN YOBU-RELATED"/>
    <property type="match status" value="1"/>
</dbReference>
<dbReference type="STRING" id="1120976.SAMN03080606_02307"/>
<dbReference type="OrthoDB" id="45544at2"/>
<dbReference type="InterPro" id="IPR053182">
    <property type="entry name" value="YobU-like_regulator"/>
</dbReference>
<sequence>MMPEIIEKEGFTLVGVMYEGKNQNNEIITLWDNFIMRLKEIKNRIGSSRYGYDTWTEKINETGEFIYVAGVEVEDDSDVPEGMVSIKIPSNRYAVFTIDSVLEDVHKTVGEIFSKWLPKAGLKVADNYDFEYYNENFKPDDHNSKIYFYVPIK</sequence>
<reference evidence="2 3" key="1">
    <citation type="submission" date="2016-10" db="EMBL/GenBank/DDBJ databases">
        <authorList>
            <person name="de Groot N.N."/>
        </authorList>
    </citation>
    <scope>NUCLEOTIDE SEQUENCE [LARGE SCALE GENOMIC DNA]</scope>
    <source>
        <strain evidence="2 3">DSM 18978</strain>
    </source>
</reference>
<dbReference type="Proteomes" id="UP000198636">
    <property type="component" value="Unassembled WGS sequence"/>
</dbReference>